<dbReference type="EMBL" id="GGEC01081371">
    <property type="protein sequence ID" value="MBX61855.1"/>
    <property type="molecule type" value="Transcribed_RNA"/>
</dbReference>
<dbReference type="AlphaFoldDB" id="A0A2P2Q4F3"/>
<proteinExistence type="predicted"/>
<evidence type="ECO:0000256" key="1">
    <source>
        <dbReference type="SAM" id="MobiDB-lite"/>
    </source>
</evidence>
<protein>
    <submittedName>
        <fullName evidence="2">Uncharacterized protein</fullName>
    </submittedName>
</protein>
<organism evidence="2">
    <name type="scientific">Rhizophora mucronata</name>
    <name type="common">Asiatic mangrove</name>
    <dbReference type="NCBI Taxonomy" id="61149"/>
    <lineage>
        <taxon>Eukaryota</taxon>
        <taxon>Viridiplantae</taxon>
        <taxon>Streptophyta</taxon>
        <taxon>Embryophyta</taxon>
        <taxon>Tracheophyta</taxon>
        <taxon>Spermatophyta</taxon>
        <taxon>Magnoliopsida</taxon>
        <taxon>eudicotyledons</taxon>
        <taxon>Gunneridae</taxon>
        <taxon>Pentapetalae</taxon>
        <taxon>rosids</taxon>
        <taxon>fabids</taxon>
        <taxon>Malpighiales</taxon>
        <taxon>Rhizophoraceae</taxon>
        <taxon>Rhizophora</taxon>
    </lineage>
</organism>
<sequence length="58" mass="6525">MQLAYIFKPELKTQKDPNFYAKSPKIPNLTRGSAKASGKFNFGSTMHDKAKRKDGSFT</sequence>
<name>A0A2P2Q4F3_RHIMU</name>
<reference evidence="2" key="1">
    <citation type="submission" date="2018-02" db="EMBL/GenBank/DDBJ databases">
        <title>Rhizophora mucronata_Transcriptome.</title>
        <authorList>
            <person name="Meera S.P."/>
            <person name="Sreeshan A."/>
            <person name="Augustine A."/>
        </authorList>
    </citation>
    <scope>NUCLEOTIDE SEQUENCE</scope>
    <source>
        <tissue evidence="2">Leaf</tissue>
    </source>
</reference>
<accession>A0A2P2Q4F3</accession>
<evidence type="ECO:0000313" key="2">
    <source>
        <dbReference type="EMBL" id="MBX61855.1"/>
    </source>
</evidence>
<feature type="region of interest" description="Disordered" evidence="1">
    <location>
        <begin position="17"/>
        <end position="58"/>
    </location>
</feature>
<feature type="compositionally biased region" description="Basic and acidic residues" evidence="1">
    <location>
        <begin position="46"/>
        <end position="58"/>
    </location>
</feature>